<evidence type="ECO:0000256" key="1">
    <source>
        <dbReference type="ARBA" id="ARBA00008779"/>
    </source>
</evidence>
<dbReference type="Gene3D" id="3.30.1120.10">
    <property type="match status" value="1"/>
</dbReference>
<name>A0A381X3Y2_9ZZZZ</name>
<dbReference type="PANTHER" id="PTHR42693">
    <property type="entry name" value="ARYLSULFATASE FAMILY MEMBER"/>
    <property type="match status" value="1"/>
</dbReference>
<sequence>MTRLLIISCCATVFINLTAAQAEDRPNIILLMGDDHGWEETGYNGHPYVQTPVLDEMAATGLRLDRFYAAHPNCSPTRGSVLTGRHPIRYGTFSPNWSIRPEEITIAHLLREAGYTTGHFGKWHVGPVKATSPTNPGAMGFDEWLSHDNFFELNPVLSRNGGPPTRIDGESSGVLIDETIRFIKKSTQRDTPFLAVVWFGSPHEPYSGLPQDLALYDDLPTRYAEQVVSLTSNETGTQIQRPLREVLRERYAEITAMDRAIGTLREYLERSGLRENTLLWYNSDNGTPPSGLADTPLRGLKGTLYDGGIRVPGVLEWPAHISTPRNTQLPTVTSDILPTLAAIAGQAIPERPLDGINLMPLINGTMIARPSPLFFWSFNSDSLNDQARDPYINYDLQVGTTPLVKLMNGLPTRNFQNIHYRTIETQDFLGPRVILDHHYKLVINGATDSDTELFHLGDDPAETHNLAADEPAIVIALAKQLRGWQASTLNSLTGADYR</sequence>
<accession>A0A381X3Y2</accession>
<proteinExistence type="inferred from homology"/>
<evidence type="ECO:0000256" key="2">
    <source>
        <dbReference type="ARBA" id="ARBA00022801"/>
    </source>
</evidence>
<dbReference type="GO" id="GO:0004065">
    <property type="term" value="F:arylsulfatase activity"/>
    <property type="evidence" value="ECO:0007669"/>
    <property type="project" value="TreeGrafter"/>
</dbReference>
<dbReference type="InterPro" id="IPR000917">
    <property type="entry name" value="Sulfatase_N"/>
</dbReference>
<dbReference type="EMBL" id="UINC01013835">
    <property type="protein sequence ID" value="SVA59489.1"/>
    <property type="molecule type" value="Genomic_DNA"/>
</dbReference>
<dbReference type="InterPro" id="IPR050738">
    <property type="entry name" value="Sulfatase"/>
</dbReference>
<evidence type="ECO:0000259" key="3">
    <source>
        <dbReference type="Pfam" id="PF00884"/>
    </source>
</evidence>
<dbReference type="AlphaFoldDB" id="A0A381X3Y2"/>
<dbReference type="SUPFAM" id="SSF53649">
    <property type="entry name" value="Alkaline phosphatase-like"/>
    <property type="match status" value="1"/>
</dbReference>
<keyword evidence="2" id="KW-0378">Hydrolase</keyword>
<dbReference type="Gene3D" id="3.40.720.10">
    <property type="entry name" value="Alkaline Phosphatase, subunit A"/>
    <property type="match status" value="1"/>
</dbReference>
<reference evidence="4" key="1">
    <citation type="submission" date="2018-05" db="EMBL/GenBank/DDBJ databases">
        <authorList>
            <person name="Lanie J.A."/>
            <person name="Ng W.-L."/>
            <person name="Kazmierczak K.M."/>
            <person name="Andrzejewski T.M."/>
            <person name="Davidsen T.M."/>
            <person name="Wayne K.J."/>
            <person name="Tettelin H."/>
            <person name="Glass J.I."/>
            <person name="Rusch D."/>
            <person name="Podicherti R."/>
            <person name="Tsui H.-C.T."/>
            <person name="Winkler M.E."/>
        </authorList>
    </citation>
    <scope>NUCLEOTIDE SEQUENCE</scope>
</reference>
<dbReference type="Pfam" id="PF00884">
    <property type="entry name" value="Sulfatase"/>
    <property type="match status" value="1"/>
</dbReference>
<gene>
    <name evidence="4" type="ORF">METZ01_LOCUS112343</name>
</gene>
<organism evidence="4">
    <name type="scientific">marine metagenome</name>
    <dbReference type="NCBI Taxonomy" id="408172"/>
    <lineage>
        <taxon>unclassified sequences</taxon>
        <taxon>metagenomes</taxon>
        <taxon>ecological metagenomes</taxon>
    </lineage>
</organism>
<dbReference type="InterPro" id="IPR017850">
    <property type="entry name" value="Alkaline_phosphatase_core_sf"/>
</dbReference>
<dbReference type="PANTHER" id="PTHR42693:SF53">
    <property type="entry name" value="ENDO-4-O-SULFATASE"/>
    <property type="match status" value="1"/>
</dbReference>
<comment type="similarity">
    <text evidence="1">Belongs to the sulfatase family.</text>
</comment>
<protein>
    <recommendedName>
        <fullName evidence="3">Sulfatase N-terminal domain-containing protein</fullName>
    </recommendedName>
</protein>
<feature type="domain" description="Sulfatase N-terminal" evidence="3">
    <location>
        <begin position="26"/>
        <end position="345"/>
    </location>
</feature>
<evidence type="ECO:0000313" key="4">
    <source>
        <dbReference type="EMBL" id="SVA59489.1"/>
    </source>
</evidence>